<evidence type="ECO:0008006" key="4">
    <source>
        <dbReference type="Google" id="ProtNLM"/>
    </source>
</evidence>
<feature type="compositionally biased region" description="Basic and acidic residues" evidence="1">
    <location>
        <begin position="310"/>
        <end position="322"/>
    </location>
</feature>
<feature type="region of interest" description="Disordered" evidence="1">
    <location>
        <begin position="300"/>
        <end position="334"/>
    </location>
</feature>
<dbReference type="OrthoDB" id="9133360at2"/>
<evidence type="ECO:0000256" key="1">
    <source>
        <dbReference type="SAM" id="MobiDB-lite"/>
    </source>
</evidence>
<proteinExistence type="predicted"/>
<keyword evidence="3" id="KW-1185">Reference proteome</keyword>
<dbReference type="AlphaFoldDB" id="A0A323V1M2"/>
<comment type="caution">
    <text evidence="2">The sequence shown here is derived from an EMBL/GenBank/DDBJ whole genome shotgun (WGS) entry which is preliminary data.</text>
</comment>
<dbReference type="EMBL" id="QKOE01000001">
    <property type="protein sequence ID" value="PZA18431.1"/>
    <property type="molecule type" value="Genomic_DNA"/>
</dbReference>
<organism evidence="2 3">
    <name type="scientific">Parazoarcus communis SWub3 = DSM 12120</name>
    <dbReference type="NCBI Taxonomy" id="1121029"/>
    <lineage>
        <taxon>Bacteria</taxon>
        <taxon>Pseudomonadati</taxon>
        <taxon>Pseudomonadota</taxon>
        <taxon>Betaproteobacteria</taxon>
        <taxon>Rhodocyclales</taxon>
        <taxon>Zoogloeaceae</taxon>
        <taxon>Parazoarcus</taxon>
    </lineage>
</organism>
<evidence type="ECO:0000313" key="2">
    <source>
        <dbReference type="EMBL" id="PZA18431.1"/>
    </source>
</evidence>
<protein>
    <recommendedName>
        <fullName evidence="4">Replication protein C</fullName>
    </recommendedName>
</protein>
<accession>A0A323V1M2</accession>
<name>A0A323V1M2_9RHOO</name>
<dbReference type="InterPro" id="IPR010522">
    <property type="entry name" value="RepC_bac"/>
</dbReference>
<evidence type="ECO:0000313" key="3">
    <source>
        <dbReference type="Proteomes" id="UP000248259"/>
    </source>
</evidence>
<dbReference type="Proteomes" id="UP000248259">
    <property type="component" value="Unassembled WGS sequence"/>
</dbReference>
<sequence>MAASSLTSRTGSLPELAGSAARYRGRPLMSERRIVKHDPATGMSPLFRPLPALKAGQRQKLDVRTQHGSVELHWRGPDALGIPEETLLLAILEKLSNDHGLFEASAILAPSTGSDVGKALWAGLAASGSELSGDTRVLFTSFAALCRACGHDTGGAAIRQVKAMLKRLVEVTLWLRQGRLEGSSRLISWMVCEDGQVAVAVNRRLAAAIQGVHYCQVSLSERLALPTHTAQALHARLSAQIREGRELRFRVESLERMVWGINAEGSTQRNRFAKLRSALSALGGLAGWDVSVTPGRDGKRVYRIRRGSSKRTDNATSSEKRRQPFGISTTGALA</sequence>
<reference evidence="2 3" key="1">
    <citation type="submission" date="2018-06" db="EMBL/GenBank/DDBJ databases">
        <title>Azoarcus communis strain SWub3 genome.</title>
        <authorList>
            <person name="Zorraquino Salvo V."/>
            <person name="Toubiana D."/>
            <person name="Blumwald E."/>
        </authorList>
    </citation>
    <scope>NUCLEOTIDE SEQUENCE [LARGE SCALE GENOMIC DNA]</scope>
    <source>
        <strain evidence="2 3">SWub3</strain>
    </source>
</reference>
<gene>
    <name evidence="2" type="ORF">DNK49_02565</name>
</gene>
<dbReference type="Pfam" id="PF06504">
    <property type="entry name" value="RepC"/>
    <property type="match status" value="1"/>
</dbReference>